<evidence type="ECO:0000256" key="1">
    <source>
        <dbReference type="SAM" id="SignalP"/>
    </source>
</evidence>
<dbReference type="EMBL" id="JBHSMD010000001">
    <property type="protein sequence ID" value="MFC5492084.1"/>
    <property type="molecule type" value="Genomic_DNA"/>
</dbReference>
<sequence length="211" mass="22984">MRVRWIGLALALVLLGLAAGYAAGSEADDGPRHLDEAHPIEAVEPSWPGAPTKVVPDSAYPALAAGVRTRPETVGSPPFPLSLPVPRGWVRTNPTSGEWRWYPDDDYEQNTYFLRVRQIGNLYSPVPKALADRITALDDAESVKDFDVESQTADSFTATYVSDEHRRLAMERFLPGPDGNAIASVALIGRIADRDGMVDLFPRITNAVTVS</sequence>
<evidence type="ECO:0000313" key="2">
    <source>
        <dbReference type="EMBL" id="MFC5492084.1"/>
    </source>
</evidence>
<keyword evidence="1" id="KW-0732">Signal</keyword>
<dbReference type="RefSeq" id="WP_345177383.1">
    <property type="nucleotide sequence ID" value="NZ_BAABFQ010000006.1"/>
</dbReference>
<reference evidence="3" key="1">
    <citation type="journal article" date="2019" name="Int. J. Syst. Evol. Microbiol.">
        <title>The Global Catalogue of Microorganisms (GCM) 10K type strain sequencing project: providing services to taxonomists for standard genome sequencing and annotation.</title>
        <authorList>
            <consortium name="The Broad Institute Genomics Platform"/>
            <consortium name="The Broad Institute Genome Sequencing Center for Infectious Disease"/>
            <person name="Wu L."/>
            <person name="Ma J."/>
        </authorList>
    </citation>
    <scope>NUCLEOTIDE SEQUENCE [LARGE SCALE GENOMIC DNA]</scope>
    <source>
        <strain evidence="3">KACC 13778</strain>
    </source>
</reference>
<evidence type="ECO:0008006" key="4">
    <source>
        <dbReference type="Google" id="ProtNLM"/>
    </source>
</evidence>
<feature type="chain" id="PRO_5045338411" description="Secreted protein" evidence="1">
    <location>
        <begin position="23"/>
        <end position="211"/>
    </location>
</feature>
<comment type="caution">
    <text evidence="2">The sequence shown here is derived from an EMBL/GenBank/DDBJ whole genome shotgun (WGS) entry which is preliminary data.</text>
</comment>
<gene>
    <name evidence="2" type="ORF">ACFPKY_03180</name>
</gene>
<dbReference type="Proteomes" id="UP001595956">
    <property type="component" value="Unassembled WGS sequence"/>
</dbReference>
<keyword evidence="3" id="KW-1185">Reference proteome</keyword>
<proteinExistence type="predicted"/>
<name>A0ABW0MYZ8_9ACTN</name>
<accession>A0ABW0MYZ8</accession>
<evidence type="ECO:0000313" key="3">
    <source>
        <dbReference type="Proteomes" id="UP001595956"/>
    </source>
</evidence>
<organism evidence="2 3">
    <name type="scientific">Nocardioides caricicola</name>
    <dbReference type="NCBI Taxonomy" id="634770"/>
    <lineage>
        <taxon>Bacteria</taxon>
        <taxon>Bacillati</taxon>
        <taxon>Actinomycetota</taxon>
        <taxon>Actinomycetes</taxon>
        <taxon>Propionibacteriales</taxon>
        <taxon>Nocardioidaceae</taxon>
        <taxon>Nocardioides</taxon>
    </lineage>
</organism>
<protein>
    <recommendedName>
        <fullName evidence="4">Secreted protein</fullName>
    </recommendedName>
</protein>
<feature type="signal peptide" evidence="1">
    <location>
        <begin position="1"/>
        <end position="22"/>
    </location>
</feature>